<dbReference type="SMART" id="SM00477">
    <property type="entry name" value="NUC"/>
    <property type="match status" value="1"/>
</dbReference>
<feature type="region of interest" description="Disordered" evidence="4">
    <location>
        <begin position="1304"/>
        <end position="1381"/>
    </location>
</feature>
<dbReference type="InterPro" id="IPR001604">
    <property type="entry name" value="Endo_G_ENPP1-like_dom"/>
</dbReference>
<feature type="transmembrane region" description="Helical" evidence="5">
    <location>
        <begin position="130"/>
        <end position="155"/>
    </location>
</feature>
<dbReference type="InterPro" id="IPR044925">
    <property type="entry name" value="His-Me_finger_sf"/>
</dbReference>
<feature type="region of interest" description="Disordered" evidence="4">
    <location>
        <begin position="1089"/>
        <end position="1167"/>
    </location>
</feature>
<feature type="compositionally biased region" description="Basic and acidic residues" evidence="4">
    <location>
        <begin position="1355"/>
        <end position="1381"/>
    </location>
</feature>
<dbReference type="GO" id="GO:0046872">
    <property type="term" value="F:metal ion binding"/>
    <property type="evidence" value="ECO:0007669"/>
    <property type="project" value="UniProtKB-KW"/>
</dbReference>
<proteinExistence type="inferred from homology"/>
<reference evidence="8 9" key="1">
    <citation type="journal article" date="2017" name="Int. J. Parasitol.">
        <title>The genome of the protozoan parasite Cystoisospora suis and a reverse vaccinology approach to identify vaccine candidates.</title>
        <authorList>
            <person name="Palmieri N."/>
            <person name="Shrestha A."/>
            <person name="Ruttkowski B."/>
            <person name="Beck T."/>
            <person name="Vogl C."/>
            <person name="Tomley F."/>
            <person name="Blake D.P."/>
            <person name="Joachim A."/>
        </authorList>
    </citation>
    <scope>NUCLEOTIDE SEQUENCE [LARGE SCALE GENOMIC DNA]</scope>
    <source>
        <strain evidence="8 9">Wien I</strain>
    </source>
</reference>
<dbReference type="GO" id="GO:0005634">
    <property type="term" value="C:nucleus"/>
    <property type="evidence" value="ECO:0007669"/>
    <property type="project" value="TreeGrafter"/>
</dbReference>
<keyword evidence="5" id="KW-0812">Transmembrane</keyword>
<accession>A0A2C6KY92</accession>
<evidence type="ECO:0000256" key="5">
    <source>
        <dbReference type="SAM" id="Phobius"/>
    </source>
</evidence>
<protein>
    <submittedName>
        <fullName evidence="8">Dna rna non-specific endonuclease</fullName>
    </submittedName>
</protein>
<dbReference type="InterPro" id="IPR044929">
    <property type="entry name" value="DNA/RNA_non-sp_Endonuclease_sf"/>
</dbReference>
<name>A0A2C6KY92_9APIC</name>
<keyword evidence="8" id="KW-0255">Endonuclease</keyword>
<dbReference type="PANTHER" id="PTHR13966">
    <property type="entry name" value="ENDONUCLEASE RELATED"/>
    <property type="match status" value="1"/>
</dbReference>
<dbReference type="GO" id="GO:0000014">
    <property type="term" value="F:single-stranded DNA endodeoxyribonuclease activity"/>
    <property type="evidence" value="ECO:0007669"/>
    <property type="project" value="TreeGrafter"/>
</dbReference>
<feature type="compositionally biased region" description="Basic residues" evidence="4">
    <location>
        <begin position="1273"/>
        <end position="1283"/>
    </location>
</feature>
<dbReference type="GO" id="GO:0003676">
    <property type="term" value="F:nucleic acid binding"/>
    <property type="evidence" value="ECO:0007669"/>
    <property type="project" value="InterPro"/>
</dbReference>
<gene>
    <name evidence="8" type="ORF">CSUI_004572</name>
</gene>
<dbReference type="Proteomes" id="UP000221165">
    <property type="component" value="Unassembled WGS sequence"/>
</dbReference>
<feature type="domain" description="DNA/RNA non-specific endonuclease/pyrophosphatase/phosphodiesterase" evidence="7">
    <location>
        <begin position="395"/>
        <end position="1082"/>
    </location>
</feature>
<feature type="region of interest" description="Disordered" evidence="4">
    <location>
        <begin position="811"/>
        <end position="868"/>
    </location>
</feature>
<comment type="similarity">
    <text evidence="1">Belongs to the DNA/RNA non-specific endonuclease family.</text>
</comment>
<feature type="compositionally biased region" description="Basic and acidic residues" evidence="4">
    <location>
        <begin position="1196"/>
        <end position="1205"/>
    </location>
</feature>
<feature type="compositionally biased region" description="Basic and acidic residues" evidence="4">
    <location>
        <begin position="659"/>
        <end position="669"/>
    </location>
</feature>
<feature type="compositionally biased region" description="Polar residues" evidence="4">
    <location>
        <begin position="297"/>
        <end position="313"/>
    </location>
</feature>
<feature type="compositionally biased region" description="Basic and acidic residues" evidence="4">
    <location>
        <begin position="357"/>
        <end position="385"/>
    </location>
</feature>
<keyword evidence="8" id="KW-0378">Hydrolase</keyword>
<feature type="region of interest" description="Disordered" evidence="4">
    <location>
        <begin position="272"/>
        <end position="453"/>
    </location>
</feature>
<feature type="compositionally biased region" description="Low complexity" evidence="4">
    <location>
        <begin position="275"/>
        <end position="287"/>
    </location>
</feature>
<evidence type="ECO:0000256" key="4">
    <source>
        <dbReference type="SAM" id="MobiDB-lite"/>
    </source>
</evidence>
<dbReference type="RefSeq" id="XP_067923261.1">
    <property type="nucleotide sequence ID" value="XM_068064760.1"/>
</dbReference>
<dbReference type="GO" id="GO:0005743">
    <property type="term" value="C:mitochondrial inner membrane"/>
    <property type="evidence" value="ECO:0007669"/>
    <property type="project" value="TreeGrafter"/>
</dbReference>
<feature type="active site" description="Proton acceptor" evidence="2">
    <location>
        <position position="492"/>
    </location>
</feature>
<comment type="caution">
    <text evidence="8">The sequence shown here is derived from an EMBL/GenBank/DDBJ whole genome shotgun (WGS) entry which is preliminary data.</text>
</comment>
<keyword evidence="5" id="KW-1133">Transmembrane helix</keyword>
<evidence type="ECO:0000313" key="8">
    <source>
        <dbReference type="EMBL" id="PHJ21579.1"/>
    </source>
</evidence>
<dbReference type="InterPro" id="IPR040255">
    <property type="entry name" value="Non-specific_endonuclease"/>
</dbReference>
<dbReference type="GeneID" id="94427971"/>
<evidence type="ECO:0000256" key="2">
    <source>
        <dbReference type="PIRSR" id="PIRSR640255-1"/>
    </source>
</evidence>
<feature type="compositionally biased region" description="Low complexity" evidence="4">
    <location>
        <begin position="700"/>
        <end position="717"/>
    </location>
</feature>
<dbReference type="VEuPathDB" id="ToxoDB:CSUI_004572"/>
<sequence>MASAVQSSPSFLPFRNSPRVHRFSSLIIFPPFSSPTYRSFHSSRKEFTQVVSIDLKKTIPLRTSFSSSSLRLPLSSVSSSQENPCLFHPCLLHWSPYSSLPSFSPRSTPNRFFSSCSSSHRQPSYLLSSATLFSFCVGVVCGGGLCGLILVFFGYTRFTCRNEDEREDKILLDRGSRKSDEKYSLTEEEQEEVSMPHGNKDAIETPSLYRYLSDRDEEAQRVSLSSHLVKNRSSLHFPFHLLPSTERVLYAPGFLSVFSTIHRQPLYVAERLVPSSSSSLSTPSSCSESEEEDGVRDSSSSSPCKGANSSSPFLENKKESLPTTPKEAPTVLSSRVSPTTSYEDSYTGESRGNSSARTREQTAARELLLEEGDKHFNQEKSKGKETEDEGEEQDKADLSDSVMDEGGSERIGRRKRRTEAGSSRGRRWMKRGGEEEEDEEERETEGEKAVKGEEGKVLLDRQGIAFKQERRINEMWSPSNSDYSHSGYSKGHLAAVALHKKSAEDLRSTFSLGANIIPQNQAVNANQWFRLEALSKNLTDLYEEVFVVSGPLWLPRDLAERHPQVSVHLLKESSADHLPLNFHRTSSSPSCSQREDLTFSYKGCSQASSPLKTLGGEGGGDESSTRERGNHRDQGYGLHRSASSPSLPSSTSLTSACSLEKKEKEESKRSYSLTPASSLEGSRGIQVPLPSVSSEGVEKTSSTSNLKNLPSLSSSDDFSSKKRSDGRGKESLRTFACIKPFASSPLSIPVSIEALTGSSSSFQNPSSFSSTSSSLFSSSSSPLPSVTVATGADAYAESFRLCRTSLGLQTSKESIREESSRSPLSRGSSLSSSTATSSDFSDSFSTSSPSSSPRRSSSPSLLLSSTLSPASHTSSARKSIASPSHQAPLHIDYDVIGQRLIPVPTHTFKIILAVGLRKDLAETNTIQGVVKDQREEGNDGRLSIFSNRFFSFGWKGRQIEEKTPTSDMSLKDSHDDKKNKKIFSALSNDESREDSIPSGEVTSEKMIGRRIRRGRKTEERIREEEPIDEKRVLPEALFGSFVLPNRKVIGGGKNVDLSTYRVPLQFIEWTSGLDFQALVDYAAAKTSIDREREGSRVELPSSNRIPPTPGLKHSLPSPRLEVLSVEGAAQPLGSGSPKSGEGTKDMRKNAQSSLEGEKGVADHTRRSADSSLFHKISTFFKGQEVPLDFSNTHQIDTPEKTKGHEPLAVSGSTPADSPGAHHIHHDKEQTGPCSFSSEAGSAEIPPVSCSVSKKGRRLTPASTITTPPIGRSRGGKTRPRRHLVSRDEDLLLSLDLCMPRRSLVSGSELSSLSATRPSQERDEKKNLLSVPREEPKPGEDSEEGSSSRGRQQRAGKRDEGRMDGGENQRRHRLPAQEREKVFDFCRGSLDRAWWKRGTHSRREE</sequence>
<dbReference type="SMART" id="SM00892">
    <property type="entry name" value="Endonuclease_NS"/>
    <property type="match status" value="1"/>
</dbReference>
<feature type="compositionally biased region" description="Basic and acidic residues" evidence="4">
    <location>
        <begin position="1318"/>
        <end position="1339"/>
    </location>
</feature>
<feature type="compositionally biased region" description="Acidic residues" evidence="4">
    <location>
        <begin position="434"/>
        <end position="444"/>
    </location>
</feature>
<dbReference type="Pfam" id="PF01223">
    <property type="entry name" value="Endonuclease_NS"/>
    <property type="match status" value="1"/>
</dbReference>
<dbReference type="SUPFAM" id="SSF54060">
    <property type="entry name" value="His-Me finger endonucleases"/>
    <property type="match status" value="1"/>
</dbReference>
<organism evidence="8 9">
    <name type="scientific">Cystoisospora suis</name>
    <dbReference type="NCBI Taxonomy" id="483139"/>
    <lineage>
        <taxon>Eukaryota</taxon>
        <taxon>Sar</taxon>
        <taxon>Alveolata</taxon>
        <taxon>Apicomplexa</taxon>
        <taxon>Conoidasida</taxon>
        <taxon>Coccidia</taxon>
        <taxon>Eucoccidiorida</taxon>
        <taxon>Eimeriorina</taxon>
        <taxon>Sarcocystidae</taxon>
        <taxon>Cystoisospora</taxon>
    </lineage>
</organism>
<feature type="region of interest" description="Disordered" evidence="4">
    <location>
        <begin position="610"/>
        <end position="729"/>
    </location>
</feature>
<evidence type="ECO:0000256" key="3">
    <source>
        <dbReference type="PIRSR" id="PIRSR640255-2"/>
    </source>
</evidence>
<evidence type="ECO:0000259" key="6">
    <source>
        <dbReference type="SMART" id="SM00477"/>
    </source>
</evidence>
<dbReference type="Gene3D" id="3.40.570.10">
    <property type="entry name" value="Extracellular Endonuclease, subunit A"/>
    <property type="match status" value="2"/>
</dbReference>
<evidence type="ECO:0000313" key="9">
    <source>
        <dbReference type="Proteomes" id="UP000221165"/>
    </source>
</evidence>
<feature type="region of interest" description="Disordered" evidence="4">
    <location>
        <begin position="1191"/>
        <end position="1284"/>
    </location>
</feature>
<dbReference type="PANTHER" id="PTHR13966:SF5">
    <property type="entry name" value="ENDONUCLEASE G, MITOCHONDRIAL"/>
    <property type="match status" value="1"/>
</dbReference>
<keyword evidence="8" id="KW-0540">Nuclease</keyword>
<dbReference type="GO" id="GO:0004521">
    <property type="term" value="F:RNA endonuclease activity"/>
    <property type="evidence" value="ECO:0007669"/>
    <property type="project" value="TreeGrafter"/>
</dbReference>
<feature type="compositionally biased region" description="Low complexity" evidence="4">
    <location>
        <begin position="1304"/>
        <end position="1313"/>
    </location>
</feature>
<evidence type="ECO:0000256" key="1">
    <source>
        <dbReference type="ARBA" id="ARBA00010052"/>
    </source>
</evidence>
<dbReference type="OrthoDB" id="333780at2759"/>
<feature type="compositionally biased region" description="Basic and acidic residues" evidence="4">
    <location>
        <begin position="718"/>
        <end position="729"/>
    </location>
</feature>
<feature type="domain" description="ENPP1-3/EXOG-like endonuclease/phosphodiesterase" evidence="6">
    <location>
        <begin position="439"/>
        <end position="951"/>
    </location>
</feature>
<keyword evidence="3" id="KW-0479">Metal-binding</keyword>
<keyword evidence="5" id="KW-0472">Membrane</keyword>
<evidence type="ECO:0000259" key="7">
    <source>
        <dbReference type="SMART" id="SM00892"/>
    </source>
</evidence>
<feature type="compositionally biased region" description="Basic and acidic residues" evidence="4">
    <location>
        <begin position="1155"/>
        <end position="1167"/>
    </location>
</feature>
<dbReference type="InterPro" id="IPR020821">
    <property type="entry name" value="ENPP1-3/EXOG-like_nuc-like"/>
</dbReference>
<feature type="compositionally biased region" description="Basic and acidic residues" evidence="4">
    <location>
        <begin position="623"/>
        <end position="634"/>
    </location>
</feature>
<feature type="compositionally biased region" description="Polar residues" evidence="4">
    <location>
        <begin position="331"/>
        <end position="356"/>
    </location>
</feature>
<feature type="binding site" evidence="3">
    <location>
        <position position="524"/>
    </location>
    <ligand>
        <name>Mg(2+)</name>
        <dbReference type="ChEBI" id="CHEBI:18420"/>
        <note>catalytic</note>
    </ligand>
</feature>
<dbReference type="EMBL" id="MIGC01002150">
    <property type="protein sequence ID" value="PHJ21579.1"/>
    <property type="molecule type" value="Genomic_DNA"/>
</dbReference>
<feature type="compositionally biased region" description="Low complexity" evidence="4">
    <location>
        <begin position="641"/>
        <end position="658"/>
    </location>
</feature>
<keyword evidence="9" id="KW-1185">Reference proteome</keyword>
<feature type="compositionally biased region" description="Low complexity" evidence="4">
    <location>
        <begin position="821"/>
        <end position="868"/>
    </location>
</feature>